<feature type="compositionally biased region" description="Low complexity" evidence="7">
    <location>
        <begin position="557"/>
        <end position="575"/>
    </location>
</feature>
<feature type="compositionally biased region" description="Acidic residues" evidence="7">
    <location>
        <begin position="441"/>
        <end position="452"/>
    </location>
</feature>
<feature type="compositionally biased region" description="Acidic residues" evidence="7">
    <location>
        <begin position="1084"/>
        <end position="1094"/>
    </location>
</feature>
<dbReference type="PROSITE" id="PS51507">
    <property type="entry name" value="IRF_2"/>
    <property type="match status" value="1"/>
</dbReference>
<feature type="region of interest" description="Disordered" evidence="7">
    <location>
        <begin position="327"/>
        <end position="362"/>
    </location>
</feature>
<comment type="subcellular location">
    <subcellularLocation>
        <location evidence="1">Nucleus</location>
    </subcellularLocation>
</comment>
<dbReference type="SMART" id="SM00355">
    <property type="entry name" value="ZnF_C2H2"/>
    <property type="match status" value="7"/>
</dbReference>
<dbReference type="EMBL" id="JH817193">
    <property type="protein sequence ID" value="EKC20867.1"/>
    <property type="molecule type" value="Genomic_DNA"/>
</dbReference>
<dbReference type="GO" id="GO:0000978">
    <property type="term" value="F:RNA polymerase II cis-regulatory region sequence-specific DNA binding"/>
    <property type="evidence" value="ECO:0007669"/>
    <property type="project" value="TreeGrafter"/>
</dbReference>
<feature type="compositionally biased region" description="Basic and acidic residues" evidence="7">
    <location>
        <begin position="25"/>
        <end position="38"/>
    </location>
</feature>
<dbReference type="InterPro" id="IPR001346">
    <property type="entry name" value="Interferon_reg_fact_DNA-bd_dom"/>
</dbReference>
<feature type="compositionally biased region" description="Basic and acidic residues" evidence="7">
    <location>
        <begin position="393"/>
        <end position="432"/>
    </location>
</feature>
<dbReference type="PROSITE" id="PS00028">
    <property type="entry name" value="ZINC_FINGER_C2H2_1"/>
    <property type="match status" value="5"/>
</dbReference>
<feature type="compositionally biased region" description="Polar residues" evidence="7">
    <location>
        <begin position="677"/>
        <end position="688"/>
    </location>
</feature>
<accession>K1PAP6</accession>
<dbReference type="PANTHER" id="PTHR24388:SF54">
    <property type="entry name" value="PROTEIN ESCARGOT"/>
    <property type="match status" value="1"/>
</dbReference>
<keyword evidence="2" id="KW-0479">Metal-binding</keyword>
<dbReference type="Gene3D" id="1.10.10.10">
    <property type="entry name" value="Winged helix-like DNA-binding domain superfamily/Winged helix DNA-binding domain"/>
    <property type="match status" value="1"/>
</dbReference>
<proteinExistence type="predicted"/>
<dbReference type="PROSITE" id="PS50157">
    <property type="entry name" value="ZINC_FINGER_C2H2_2"/>
    <property type="match status" value="4"/>
</dbReference>
<evidence type="ECO:0000256" key="4">
    <source>
        <dbReference type="ARBA" id="ARBA00022771"/>
    </source>
</evidence>
<dbReference type="HOGENOM" id="CLU_244614_0_0_1"/>
<dbReference type="InterPro" id="IPR050527">
    <property type="entry name" value="Snail/Krueppel_Znf"/>
</dbReference>
<evidence type="ECO:0000313" key="8">
    <source>
        <dbReference type="EMBL" id="EKC20867.1"/>
    </source>
</evidence>
<feature type="region of interest" description="Disordered" evidence="7">
    <location>
        <begin position="677"/>
        <end position="696"/>
    </location>
</feature>
<dbReference type="PRINTS" id="PR00267">
    <property type="entry name" value="INTFRNREGFCT"/>
</dbReference>
<name>K1PAP6_MAGGI</name>
<feature type="compositionally biased region" description="Polar residues" evidence="7">
    <location>
        <begin position="1"/>
        <end position="15"/>
    </location>
</feature>
<dbReference type="InterPro" id="IPR036236">
    <property type="entry name" value="Znf_C2H2_sf"/>
</dbReference>
<dbReference type="PANTHER" id="PTHR24388">
    <property type="entry name" value="ZINC FINGER PROTEIN"/>
    <property type="match status" value="1"/>
</dbReference>
<evidence type="ECO:0000256" key="3">
    <source>
        <dbReference type="ARBA" id="ARBA00022737"/>
    </source>
</evidence>
<dbReference type="InterPro" id="IPR013087">
    <property type="entry name" value="Znf_C2H2_type"/>
</dbReference>
<gene>
    <name evidence="8" type="ORF">CGI_10005133</name>
</gene>
<evidence type="ECO:0000256" key="5">
    <source>
        <dbReference type="ARBA" id="ARBA00022833"/>
    </source>
</evidence>
<dbReference type="InterPro" id="IPR036388">
    <property type="entry name" value="WH-like_DNA-bd_sf"/>
</dbReference>
<evidence type="ECO:0000256" key="1">
    <source>
        <dbReference type="ARBA" id="ARBA00004123"/>
    </source>
</evidence>
<keyword evidence="4" id="KW-0863">Zinc-finger</keyword>
<keyword evidence="3" id="KW-0677">Repeat</keyword>
<evidence type="ECO:0000256" key="2">
    <source>
        <dbReference type="ARBA" id="ARBA00022723"/>
    </source>
</evidence>
<feature type="compositionally biased region" description="Polar residues" evidence="7">
    <location>
        <begin position="1554"/>
        <end position="1566"/>
    </location>
</feature>
<feature type="compositionally biased region" description="Basic and acidic residues" evidence="7">
    <location>
        <begin position="1410"/>
        <end position="1419"/>
    </location>
</feature>
<dbReference type="SUPFAM" id="SSF57667">
    <property type="entry name" value="beta-beta-alpha zinc fingers"/>
    <property type="match status" value="3"/>
</dbReference>
<dbReference type="InterPro" id="IPR036390">
    <property type="entry name" value="WH_DNA-bd_sf"/>
</dbReference>
<dbReference type="CDD" id="cd00103">
    <property type="entry name" value="IRF"/>
    <property type="match status" value="1"/>
</dbReference>
<dbReference type="Gene3D" id="3.30.160.60">
    <property type="entry name" value="Classic Zinc Finger"/>
    <property type="match status" value="3"/>
</dbReference>
<dbReference type="GO" id="GO:0008270">
    <property type="term" value="F:zinc ion binding"/>
    <property type="evidence" value="ECO:0007669"/>
    <property type="project" value="UniProtKB-KW"/>
</dbReference>
<feature type="compositionally biased region" description="Low complexity" evidence="7">
    <location>
        <begin position="453"/>
        <end position="474"/>
    </location>
</feature>
<feature type="region of interest" description="Disordered" evidence="7">
    <location>
        <begin position="393"/>
        <end position="475"/>
    </location>
</feature>
<protein>
    <submittedName>
        <fullName evidence="8">Interferon regulatory factor 2</fullName>
    </submittedName>
</protein>
<evidence type="ECO:0000256" key="7">
    <source>
        <dbReference type="SAM" id="MobiDB-lite"/>
    </source>
</evidence>
<dbReference type="Pfam" id="PF00605">
    <property type="entry name" value="IRF"/>
    <property type="match status" value="1"/>
</dbReference>
<organism evidence="8">
    <name type="scientific">Magallana gigas</name>
    <name type="common">Pacific oyster</name>
    <name type="synonym">Crassostrea gigas</name>
    <dbReference type="NCBI Taxonomy" id="29159"/>
    <lineage>
        <taxon>Eukaryota</taxon>
        <taxon>Metazoa</taxon>
        <taxon>Spiralia</taxon>
        <taxon>Lophotrochozoa</taxon>
        <taxon>Mollusca</taxon>
        <taxon>Bivalvia</taxon>
        <taxon>Autobranchia</taxon>
        <taxon>Pteriomorphia</taxon>
        <taxon>Ostreida</taxon>
        <taxon>Ostreoidea</taxon>
        <taxon>Ostreidae</taxon>
        <taxon>Magallana</taxon>
    </lineage>
</organism>
<feature type="region of interest" description="Disordered" evidence="7">
    <location>
        <begin position="1550"/>
        <end position="1593"/>
    </location>
</feature>
<sequence>MAPATLGSSYNLRTQNTKKKSHARQAKENKLRARERRAAEKKRKQNISDCISGDKSTVEKILPQETLSKDPFVHVSHEELLQGVSNTDVLVGDIEVPIVIVECQCNKMEETEGETTEETIYVYQYPGDGQGEEGGVEARVINVGAKECPSHEEEVTTVTQYVEEVVEIDNENVVVANVMAATEKGSIKLVLSEEDSNPAEHGYTMNYRPIRPVERQKMRPWLLEHLDQGSIPGLSWQNRTQRIFRISWKHAAHNCFNRTRDSDLFERWAYHTGRHHDGNHKRWKANFRCALNSLPDVIELKDLGVRKGDNAFKVYKFIDLNDEKDREEKKKMQMVTRGTRKAEGKKVGSTPSTPVGAKQLKTETGSPAAFSITTEGGMLQTLLHAIELKNQEAATDKDDDKRSKEKIQLTVKRGLDQENQPRSKRTRQDFSKKAPTGESTESSEGEEGEDSETGSQASGTSHTTGTAPTTPTSGRSVVNMLKLPYVIDVKQLLALAGNKQKESEGKGQSASDKVTIANVTLDSILQDRLGQNTDSTNVKITIPYTVFEALKARNLTPKDPASSSSPSTVSLSQSPDVKKESTSATVKPQVLTVVGGALGNKDSTYPNIRSRLISHLSISGAQTVSKQGQGQIRPALATAGKKTFEKVTVQAIPQLTPVNLELDAATEQVTVELSNITEDQSNSDSEGNQFAAEEERGNKRTVMTYCNLDTADAASPGGEGQKRKGLSFVIRSALQMLANPPYNSLSFQVPKFPSSPLVITNRRYFGCLEEDLDPVTVTLTPEGQLNICALFRPLEKFAVRTEGCEFEEPTFQWVLDRLLGHVFCPGVTLTHYPSNWEGTVKEFEEPFRRIQSVTCPVWYEMEGSEGSVSSVTPVISLCEGCREVTDSLAEAIKQENIETEIIVMDGSDEGQEVYEGEISQVEIRMEEVTDRCLWCNLNFKTKIELLGHFISLHEDMLIPESDSSVKDEDPSCTVDEEGLGVSEEGASTDTAGALDLTKPRVTVERNPDVMYTNVVDLSFNKLEDGDEALDLSNSKKNLVVNEINVPPADNRPQYSLNSLIEALRNTIEQDRKDKRAPVGGSYVEEVEDEEEGAQEGEPVMKFVDLSSDSDESETEAPQKEASSDVKISVKTFQVNGKMMYRCTKCNRVFSKSCTLSRHALVHTQLFPYLCGICDSEFRDMRVLLKHLDLHGEDVDCPCPKCEKINQEKTVTNPAKKPKSGKGSKFKCDICGKQCNTEESWKSHVNSHTSGTVSVSCNICKMKFSCHRALNRHRMSSHSLQNCPVCLESSSDLAAHMVNHPGVFIYKCGLCSDGFNRRPELHDHLKVHTSLGNTKPQNQLRRRVKPLSKKTLEARLLKKTKSDERKAAKRRGAAKGSGVEKQQQQKAKNIIVETLEDKGVVTKAVIIPEKEESKEAESGEKNTTAASKVEGRGNIPHFMMIDASVNFEVEPKEECIEKNQNSNMSSNGMMGEVKVEKMEVEDPATEEMPTNKKEKNLVISPVKSEVPLPVASTGSMSLRRRRSRRCRWHDNDSVCEQCDGSFIKTIAFERKQKKVSPTSSGDLSQLVGSGEDLDSLTSGPEAMAQTASPVSTAN</sequence>
<dbReference type="SUPFAM" id="SSF46785">
    <property type="entry name" value="Winged helix' DNA-binding domain"/>
    <property type="match status" value="1"/>
</dbReference>
<evidence type="ECO:0000256" key="6">
    <source>
        <dbReference type="ARBA" id="ARBA00023242"/>
    </source>
</evidence>
<feature type="region of interest" description="Disordered" evidence="7">
    <location>
        <begin position="1410"/>
        <end position="1430"/>
    </location>
</feature>
<dbReference type="GO" id="GO:0000981">
    <property type="term" value="F:DNA-binding transcription factor activity, RNA polymerase II-specific"/>
    <property type="evidence" value="ECO:0007669"/>
    <property type="project" value="TreeGrafter"/>
</dbReference>
<feature type="region of interest" description="Disordered" evidence="7">
    <location>
        <begin position="1071"/>
        <end position="1099"/>
    </location>
</feature>
<feature type="compositionally biased region" description="Basic and acidic residues" evidence="7">
    <location>
        <begin position="1356"/>
        <end position="1365"/>
    </location>
</feature>
<feature type="region of interest" description="Disordered" evidence="7">
    <location>
        <begin position="1"/>
        <end position="46"/>
    </location>
</feature>
<feature type="region of interest" description="Disordered" evidence="7">
    <location>
        <begin position="1356"/>
        <end position="1385"/>
    </location>
</feature>
<feature type="region of interest" description="Disordered" evidence="7">
    <location>
        <begin position="556"/>
        <end position="584"/>
    </location>
</feature>
<keyword evidence="5" id="KW-0862">Zinc</keyword>
<dbReference type="InParanoid" id="K1PAP6"/>
<reference evidence="8" key="1">
    <citation type="journal article" date="2012" name="Nature">
        <title>The oyster genome reveals stress adaptation and complexity of shell formation.</title>
        <authorList>
            <person name="Zhang G."/>
            <person name="Fang X."/>
            <person name="Guo X."/>
            <person name="Li L."/>
            <person name="Luo R."/>
            <person name="Xu F."/>
            <person name="Yang P."/>
            <person name="Zhang L."/>
            <person name="Wang X."/>
            <person name="Qi H."/>
            <person name="Xiong Z."/>
            <person name="Que H."/>
            <person name="Xie Y."/>
            <person name="Holland P.W."/>
            <person name="Paps J."/>
            <person name="Zhu Y."/>
            <person name="Wu F."/>
            <person name="Chen Y."/>
            <person name="Wang J."/>
            <person name="Peng C."/>
            <person name="Meng J."/>
            <person name="Yang L."/>
            <person name="Liu J."/>
            <person name="Wen B."/>
            <person name="Zhang N."/>
            <person name="Huang Z."/>
            <person name="Zhu Q."/>
            <person name="Feng Y."/>
            <person name="Mount A."/>
            <person name="Hedgecock D."/>
            <person name="Xu Z."/>
            <person name="Liu Y."/>
            <person name="Domazet-Loso T."/>
            <person name="Du Y."/>
            <person name="Sun X."/>
            <person name="Zhang S."/>
            <person name="Liu B."/>
            <person name="Cheng P."/>
            <person name="Jiang X."/>
            <person name="Li J."/>
            <person name="Fan D."/>
            <person name="Wang W."/>
            <person name="Fu W."/>
            <person name="Wang T."/>
            <person name="Wang B."/>
            <person name="Zhang J."/>
            <person name="Peng Z."/>
            <person name="Li Y."/>
            <person name="Li N."/>
            <person name="Wang J."/>
            <person name="Chen M."/>
            <person name="He Y."/>
            <person name="Tan F."/>
            <person name="Song X."/>
            <person name="Zheng Q."/>
            <person name="Huang R."/>
            <person name="Yang H."/>
            <person name="Du X."/>
            <person name="Chen L."/>
            <person name="Yang M."/>
            <person name="Gaffney P.M."/>
            <person name="Wang S."/>
            <person name="Luo L."/>
            <person name="She Z."/>
            <person name="Ming Y."/>
            <person name="Huang W."/>
            <person name="Zhang S."/>
            <person name="Huang B."/>
            <person name="Zhang Y."/>
            <person name="Qu T."/>
            <person name="Ni P."/>
            <person name="Miao G."/>
            <person name="Wang J."/>
            <person name="Wang Q."/>
            <person name="Steinberg C.E."/>
            <person name="Wang H."/>
            <person name="Li N."/>
            <person name="Qian L."/>
            <person name="Zhang G."/>
            <person name="Li Y."/>
            <person name="Yang H."/>
            <person name="Liu X."/>
            <person name="Wang J."/>
            <person name="Yin Y."/>
            <person name="Wang J."/>
        </authorList>
    </citation>
    <scope>NUCLEOTIDE SEQUENCE [LARGE SCALE GENOMIC DNA]</scope>
    <source>
        <strain evidence="8">05x7-T-G4-1.051#20</strain>
    </source>
</reference>
<feature type="compositionally biased region" description="Polar residues" evidence="7">
    <location>
        <begin position="1584"/>
        <end position="1593"/>
    </location>
</feature>
<dbReference type="SMART" id="SM00348">
    <property type="entry name" value="IRF"/>
    <property type="match status" value="1"/>
</dbReference>
<dbReference type="GO" id="GO:0005634">
    <property type="term" value="C:nucleus"/>
    <property type="evidence" value="ECO:0007669"/>
    <property type="project" value="UniProtKB-SubCell"/>
</dbReference>
<keyword evidence="6" id="KW-0539">Nucleus</keyword>